<keyword evidence="7 10" id="KW-1133">Transmembrane helix</keyword>
<dbReference type="Proteomes" id="UP000024816">
    <property type="component" value="Unassembled WGS sequence"/>
</dbReference>
<organism evidence="13 14">
    <name type="scientific">Hyphomonas jannaschiana VP2</name>
    <dbReference type="NCBI Taxonomy" id="1280952"/>
    <lineage>
        <taxon>Bacteria</taxon>
        <taxon>Pseudomonadati</taxon>
        <taxon>Pseudomonadota</taxon>
        <taxon>Alphaproteobacteria</taxon>
        <taxon>Hyphomonadales</taxon>
        <taxon>Hyphomonadaceae</taxon>
        <taxon>Hyphomonas</taxon>
    </lineage>
</organism>
<dbReference type="Pfam" id="PF01578">
    <property type="entry name" value="Cytochrom_C_asm"/>
    <property type="match status" value="1"/>
</dbReference>
<dbReference type="InterPro" id="IPR003568">
    <property type="entry name" value="Cyt_c_biogenesis_CcmF"/>
</dbReference>
<keyword evidence="6" id="KW-0201">Cytochrome c-type biogenesis</keyword>
<evidence type="ECO:0000256" key="2">
    <source>
        <dbReference type="ARBA" id="ARBA00009186"/>
    </source>
</evidence>
<feature type="transmembrane region" description="Helical" evidence="10">
    <location>
        <begin position="6"/>
        <end position="24"/>
    </location>
</feature>
<dbReference type="GO" id="GO:0017004">
    <property type="term" value="P:cytochrome complex assembly"/>
    <property type="evidence" value="ECO:0007669"/>
    <property type="project" value="UniProtKB-KW"/>
</dbReference>
<comment type="similarity">
    <text evidence="2">Belongs to the CcmF/CycK/Ccl1/NrfE/CcsA family.</text>
</comment>
<evidence type="ECO:0000256" key="6">
    <source>
        <dbReference type="ARBA" id="ARBA00022748"/>
    </source>
</evidence>
<feature type="transmembrane region" description="Helical" evidence="10">
    <location>
        <begin position="415"/>
        <end position="434"/>
    </location>
</feature>
<keyword evidence="8 10" id="KW-0472">Membrane</keyword>
<evidence type="ECO:0000313" key="13">
    <source>
        <dbReference type="EMBL" id="KCZ89587.1"/>
    </source>
</evidence>
<feature type="transmembrane region" description="Helical" evidence="10">
    <location>
        <begin position="264"/>
        <end position="285"/>
    </location>
</feature>
<feature type="domain" description="Cytochrome c assembly protein" evidence="11">
    <location>
        <begin position="81"/>
        <end position="287"/>
    </location>
</feature>
<dbReference type="EMBL" id="ARYJ01000003">
    <property type="protein sequence ID" value="KCZ89587.1"/>
    <property type="molecule type" value="Genomic_DNA"/>
</dbReference>
<feature type="transmembrane region" description="Helical" evidence="10">
    <location>
        <begin position="88"/>
        <end position="106"/>
    </location>
</feature>
<dbReference type="InterPro" id="IPR032523">
    <property type="entry name" value="CcmF_C"/>
</dbReference>
<reference evidence="13 14" key="1">
    <citation type="journal article" date="2014" name="Antonie Van Leeuwenhoek">
        <title>Hyphomonas beringensis sp. nov. and Hyphomonas chukchiensis sp. nov., isolated from surface seawater of the Bering Sea and Chukchi Sea.</title>
        <authorList>
            <person name="Li C."/>
            <person name="Lai Q."/>
            <person name="Li G."/>
            <person name="Dong C."/>
            <person name="Wang J."/>
            <person name="Liao Y."/>
            <person name="Shao Z."/>
        </authorList>
    </citation>
    <scope>NUCLEOTIDE SEQUENCE [LARGE SCALE GENOMIC DNA]</scope>
    <source>
        <strain evidence="13 14">VP2</strain>
    </source>
</reference>
<feature type="transmembrane region" description="Helical" evidence="10">
    <location>
        <begin position="199"/>
        <end position="221"/>
    </location>
</feature>
<feature type="transmembrane region" description="Helical" evidence="10">
    <location>
        <begin position="379"/>
        <end position="403"/>
    </location>
</feature>
<comment type="caution">
    <text evidence="13">The sequence shown here is derived from an EMBL/GenBank/DDBJ whole genome shotgun (WGS) entry which is preliminary data.</text>
</comment>
<evidence type="ECO:0000256" key="1">
    <source>
        <dbReference type="ARBA" id="ARBA00004429"/>
    </source>
</evidence>
<keyword evidence="14" id="KW-1185">Reference proteome</keyword>
<accession>A0A059FG60</accession>
<dbReference type="eggNOG" id="COG1138">
    <property type="taxonomic scope" value="Bacteria"/>
</dbReference>
<dbReference type="InterPro" id="IPR002541">
    <property type="entry name" value="Cyt_c_assembly"/>
</dbReference>
<dbReference type="InterPro" id="IPR003567">
    <property type="entry name" value="Cyt_c_biogenesis"/>
</dbReference>
<feature type="transmembrane region" description="Helical" evidence="10">
    <location>
        <begin position="31"/>
        <end position="54"/>
    </location>
</feature>
<protein>
    <submittedName>
        <fullName evidence="13">Cytochrome c-type biogenesis protein CcmF</fullName>
    </submittedName>
</protein>
<dbReference type="AlphaFoldDB" id="A0A059FG60"/>
<sequence length="626" mass="67521">MIEAGHFAAFLALGATLAQTIFGLKGDRRWAGMAAVTGFGLMAFSFLTLVHAFAVSDFSLALVANNSHTLKPMLYKIAGTWGNHEGSMALWALVTLAFGAAAAALMKTGRERFESRALGVQGFLSAGAMGYLLFASSPYLRLDPAPFQGAGLNPLLQDPALSFHPPMLYLGYVGYSFVFALAAAGMMEGRIDRVWAKEARRWSLAAFVPLTFGIALGSYWAYYELGWGGWWFWDPVENASLMPWLIGAALLHSVIVTEKRENFAAWTALLSVLAFLFSIMGAFLVRSGVLTSVHAFAVDPTRGTILLFGLLVYGVLALGLFLWRGPSLKGAKPWLIGSREGALMANNIVLIVAALTVLLGTLFPLMAEAAGRTMSVGEPYFRLTFVPILAILLLLLPVAQSWAWGKADMKQWTRWAIAGAALVAVFAALGIAVWDISIGAAFGLALGVWLIGGALWELKRRAVTLNRVFRVSPRVWGMTLAHMGIGLFIIGAVVETTQRYETTVALAEGGSGQAAGWTFTLDDVGSIEGPNWYADKAVLTAVKGGTKTVLEPMKRYYPAARMPTTETAIFKTGTGDLYAALGEQRVVDGQARWVFRVYFNPLIDFVYLGVLLIGLGGALSMVKGKR</sequence>
<dbReference type="STRING" id="1280952.HJA_05027"/>
<dbReference type="GO" id="GO:0005886">
    <property type="term" value="C:plasma membrane"/>
    <property type="evidence" value="ECO:0007669"/>
    <property type="project" value="UniProtKB-SubCell"/>
</dbReference>
<keyword evidence="5 10" id="KW-0812">Transmembrane</keyword>
<feature type="transmembrane region" description="Helical" evidence="10">
    <location>
        <begin position="118"/>
        <end position="140"/>
    </location>
</feature>
<dbReference type="GO" id="GO:0020037">
    <property type="term" value="F:heme binding"/>
    <property type="evidence" value="ECO:0007669"/>
    <property type="project" value="InterPro"/>
</dbReference>
<feature type="domain" description="Cytochrome c-type biogenesis protein CcmF C-terminal" evidence="12">
    <location>
        <begin position="313"/>
        <end position="622"/>
    </location>
</feature>
<dbReference type="GO" id="GO:0015232">
    <property type="term" value="F:heme transmembrane transporter activity"/>
    <property type="evidence" value="ECO:0007669"/>
    <property type="project" value="InterPro"/>
</dbReference>
<comment type="function">
    <text evidence="9">Required for the biogenesis of c-type cytochromes. Possible subunit of a heme lyase.</text>
</comment>
<evidence type="ECO:0000256" key="10">
    <source>
        <dbReference type="SAM" id="Phobius"/>
    </source>
</evidence>
<evidence type="ECO:0000259" key="12">
    <source>
        <dbReference type="Pfam" id="PF16327"/>
    </source>
</evidence>
<dbReference type="PRINTS" id="PR01411">
    <property type="entry name" value="CCMFBIOGNSIS"/>
</dbReference>
<name>A0A059FG60_9PROT</name>
<evidence type="ECO:0000313" key="14">
    <source>
        <dbReference type="Proteomes" id="UP000024816"/>
    </source>
</evidence>
<feature type="transmembrane region" description="Helical" evidence="10">
    <location>
        <begin position="305"/>
        <end position="323"/>
    </location>
</feature>
<dbReference type="PANTHER" id="PTHR43653:SF1">
    <property type="entry name" value="CYTOCHROME C-TYPE BIOGENESIS PROTEIN CCMF"/>
    <property type="match status" value="1"/>
</dbReference>
<gene>
    <name evidence="13" type="ORF">HJA_05027</name>
</gene>
<evidence type="ECO:0000259" key="11">
    <source>
        <dbReference type="Pfam" id="PF01578"/>
    </source>
</evidence>
<evidence type="ECO:0000256" key="9">
    <source>
        <dbReference type="ARBA" id="ARBA00037230"/>
    </source>
</evidence>
<evidence type="ECO:0000256" key="8">
    <source>
        <dbReference type="ARBA" id="ARBA00023136"/>
    </source>
</evidence>
<evidence type="ECO:0000256" key="4">
    <source>
        <dbReference type="ARBA" id="ARBA00022519"/>
    </source>
</evidence>
<dbReference type="OrthoDB" id="9761451at2"/>
<feature type="transmembrane region" description="Helical" evidence="10">
    <location>
        <begin position="605"/>
        <end position="622"/>
    </location>
</feature>
<feature type="transmembrane region" description="Helical" evidence="10">
    <location>
        <begin position="167"/>
        <end position="187"/>
    </location>
</feature>
<feature type="transmembrane region" description="Helical" evidence="10">
    <location>
        <begin position="241"/>
        <end position="257"/>
    </location>
</feature>
<evidence type="ECO:0000256" key="3">
    <source>
        <dbReference type="ARBA" id="ARBA00022475"/>
    </source>
</evidence>
<evidence type="ECO:0000256" key="5">
    <source>
        <dbReference type="ARBA" id="ARBA00022692"/>
    </source>
</evidence>
<feature type="transmembrane region" description="Helical" evidence="10">
    <location>
        <begin position="476"/>
        <end position="494"/>
    </location>
</feature>
<feature type="transmembrane region" description="Helical" evidence="10">
    <location>
        <begin position="440"/>
        <end position="456"/>
    </location>
</feature>
<feature type="transmembrane region" description="Helical" evidence="10">
    <location>
        <begin position="344"/>
        <end position="367"/>
    </location>
</feature>
<dbReference type="RefSeq" id="WP_035579134.1">
    <property type="nucleotide sequence ID" value="NZ_ARYJ01000003.1"/>
</dbReference>
<dbReference type="Pfam" id="PF16327">
    <property type="entry name" value="CcmF_C"/>
    <property type="match status" value="1"/>
</dbReference>
<keyword evidence="4" id="KW-0997">Cell inner membrane</keyword>
<dbReference type="PATRIC" id="fig|1280952.3.peg.996"/>
<dbReference type="PANTHER" id="PTHR43653">
    <property type="entry name" value="CYTOCHROME C ASSEMBLY PROTEIN-RELATED"/>
    <property type="match status" value="1"/>
</dbReference>
<dbReference type="PRINTS" id="PR01410">
    <property type="entry name" value="CCBIOGENESIS"/>
</dbReference>
<keyword evidence="3" id="KW-1003">Cell membrane</keyword>
<proteinExistence type="inferred from homology"/>
<evidence type="ECO:0000256" key="7">
    <source>
        <dbReference type="ARBA" id="ARBA00022989"/>
    </source>
</evidence>
<comment type="subcellular location">
    <subcellularLocation>
        <location evidence="1">Cell inner membrane</location>
        <topology evidence="1">Multi-pass membrane protein</topology>
    </subcellularLocation>
</comment>